<dbReference type="AlphaFoldDB" id="A0A2P7SNX4"/>
<gene>
    <name evidence="2" type="ORF">C7I85_03585</name>
</gene>
<dbReference type="RefSeq" id="WP_106722547.1">
    <property type="nucleotide sequence ID" value="NZ_PXYL01000001.1"/>
</dbReference>
<keyword evidence="3" id="KW-1185">Reference proteome</keyword>
<dbReference type="SUPFAM" id="SSF52540">
    <property type="entry name" value="P-loop containing nucleoside triphosphate hydrolases"/>
    <property type="match status" value="1"/>
</dbReference>
<dbReference type="Proteomes" id="UP000240653">
    <property type="component" value="Unassembled WGS sequence"/>
</dbReference>
<sequence length="351" mass="37975">MMFERIAPEQHDTLDGVPEPSENPFLVGHEEAAGVIAAAYRAGKLPHALLVAGPQGIGKATLAFHLAYHLLKNPVHQNAPATFTTPDPASPLFRQIAMGAHPAILHLTRPLNDKTKSFKTVLTVDEIRKVNRFLSMTSHDGGYRVVIVDPADDMNTNAANALLKNLEEPPAKTIFILITHSPGSLLPTIRSRCQIIRLSPLDPRSLMQALDNADSPAPEGAEARAALAERAGGSARNAIILTQYGGLEIAEAIDGLLAAPRLDVAAAYKLAEVVGGRDQAIQFDIFNRHVLDLLSNGASAAALAAELSRAKILSDTWQEAMKTISETETYNLDRKQHVLTMIDRLYAVMRM</sequence>
<dbReference type="GO" id="GO:0003887">
    <property type="term" value="F:DNA-directed DNA polymerase activity"/>
    <property type="evidence" value="ECO:0007669"/>
    <property type="project" value="InterPro"/>
</dbReference>
<proteinExistence type="predicted"/>
<dbReference type="SMART" id="SM00382">
    <property type="entry name" value="AAA"/>
    <property type="match status" value="1"/>
</dbReference>
<protein>
    <submittedName>
        <fullName evidence="2">DNA polymerase III subunit delta</fullName>
    </submittedName>
</protein>
<dbReference type="Gene3D" id="3.40.50.300">
    <property type="entry name" value="P-loop containing nucleotide triphosphate hydrolases"/>
    <property type="match status" value="1"/>
</dbReference>
<evidence type="ECO:0000313" key="3">
    <source>
        <dbReference type="Proteomes" id="UP000240653"/>
    </source>
</evidence>
<dbReference type="InterPro" id="IPR003593">
    <property type="entry name" value="AAA+_ATPase"/>
</dbReference>
<organism evidence="2 3">
    <name type="scientific">Pseudaminobacter soli</name>
    <name type="common">ex Li et al. 2025</name>
    <dbReference type="NCBI Taxonomy" id="1295366"/>
    <lineage>
        <taxon>Bacteria</taxon>
        <taxon>Pseudomonadati</taxon>
        <taxon>Pseudomonadota</taxon>
        <taxon>Alphaproteobacteria</taxon>
        <taxon>Hyphomicrobiales</taxon>
        <taxon>Phyllobacteriaceae</taxon>
        <taxon>Pseudaminobacter</taxon>
    </lineage>
</organism>
<dbReference type="GO" id="GO:0006261">
    <property type="term" value="P:DNA-templated DNA replication"/>
    <property type="evidence" value="ECO:0007669"/>
    <property type="project" value="TreeGrafter"/>
</dbReference>
<dbReference type="GO" id="GO:0008408">
    <property type="term" value="F:3'-5' exonuclease activity"/>
    <property type="evidence" value="ECO:0007669"/>
    <property type="project" value="InterPro"/>
</dbReference>
<dbReference type="EMBL" id="PXYL01000001">
    <property type="protein sequence ID" value="PSJ64194.1"/>
    <property type="molecule type" value="Genomic_DNA"/>
</dbReference>
<dbReference type="InterPro" id="IPR004622">
    <property type="entry name" value="DNA_pol_HolB"/>
</dbReference>
<feature type="domain" description="AAA+ ATPase" evidence="1">
    <location>
        <begin position="45"/>
        <end position="201"/>
    </location>
</feature>
<reference evidence="2 3" key="1">
    <citation type="submission" date="2018-03" db="EMBL/GenBank/DDBJ databases">
        <title>The draft genome of Mesorhizobium soli JCM 19897.</title>
        <authorList>
            <person name="Li L."/>
            <person name="Liu L."/>
            <person name="Liang L."/>
            <person name="Wang T."/>
            <person name="Zhang X."/>
        </authorList>
    </citation>
    <scope>NUCLEOTIDE SEQUENCE [LARGE SCALE GENOMIC DNA]</scope>
    <source>
        <strain evidence="2 3">JCM 19897</strain>
    </source>
</reference>
<accession>A0A2P7SNX4</accession>
<dbReference type="InterPro" id="IPR050238">
    <property type="entry name" value="DNA_Rep/Repair_Clamp_Loader"/>
</dbReference>
<dbReference type="NCBIfam" id="TIGR00678">
    <property type="entry name" value="holB"/>
    <property type="match status" value="1"/>
</dbReference>
<dbReference type="NCBIfam" id="NF006586">
    <property type="entry name" value="PRK09112.1"/>
    <property type="match status" value="1"/>
</dbReference>
<dbReference type="InterPro" id="IPR027417">
    <property type="entry name" value="P-loop_NTPase"/>
</dbReference>
<dbReference type="NCBIfam" id="NF005677">
    <property type="entry name" value="PRK07471.1"/>
    <property type="match status" value="1"/>
</dbReference>
<dbReference type="GO" id="GO:0009360">
    <property type="term" value="C:DNA polymerase III complex"/>
    <property type="evidence" value="ECO:0007669"/>
    <property type="project" value="TreeGrafter"/>
</dbReference>
<comment type="caution">
    <text evidence="2">The sequence shown here is derived from an EMBL/GenBank/DDBJ whole genome shotgun (WGS) entry which is preliminary data.</text>
</comment>
<dbReference type="Pfam" id="PF13177">
    <property type="entry name" value="DNA_pol3_delta2"/>
    <property type="match status" value="1"/>
</dbReference>
<dbReference type="OrthoDB" id="9811073at2"/>
<evidence type="ECO:0000313" key="2">
    <source>
        <dbReference type="EMBL" id="PSJ64194.1"/>
    </source>
</evidence>
<evidence type="ECO:0000259" key="1">
    <source>
        <dbReference type="SMART" id="SM00382"/>
    </source>
</evidence>
<name>A0A2P7SNX4_9HYPH</name>
<dbReference type="PANTHER" id="PTHR11669">
    <property type="entry name" value="REPLICATION FACTOR C / DNA POLYMERASE III GAMMA-TAU SUBUNIT"/>
    <property type="match status" value="1"/>
</dbReference>
<dbReference type="PANTHER" id="PTHR11669:SF8">
    <property type="entry name" value="DNA POLYMERASE III SUBUNIT DELTA"/>
    <property type="match status" value="1"/>
</dbReference>